<organism evidence="12">
    <name type="scientific">Photinus pyralis</name>
    <name type="common">Common eastern firefly</name>
    <name type="synonym">Lampyris pyralis</name>
    <dbReference type="NCBI Taxonomy" id="7054"/>
    <lineage>
        <taxon>Eukaryota</taxon>
        <taxon>Metazoa</taxon>
        <taxon>Ecdysozoa</taxon>
        <taxon>Arthropoda</taxon>
        <taxon>Hexapoda</taxon>
        <taxon>Insecta</taxon>
        <taxon>Pterygota</taxon>
        <taxon>Neoptera</taxon>
        <taxon>Endopterygota</taxon>
        <taxon>Coleoptera</taxon>
        <taxon>Polyphaga</taxon>
        <taxon>Elateriformia</taxon>
        <taxon>Elateroidea</taxon>
        <taxon>Lampyridae</taxon>
        <taxon>Lampyrinae</taxon>
        <taxon>Photinus</taxon>
    </lineage>
</organism>
<dbReference type="PANTHER" id="PTHR24404">
    <property type="entry name" value="ZINC FINGER PROTEIN"/>
    <property type="match status" value="1"/>
</dbReference>
<keyword evidence="7" id="KW-0238">DNA-binding</keyword>
<dbReference type="GO" id="GO:0003700">
    <property type="term" value="F:DNA-binding transcription factor activity"/>
    <property type="evidence" value="ECO:0007669"/>
    <property type="project" value="TreeGrafter"/>
</dbReference>
<sequence>MDFVLKQDFEEPTEPPAATADDMQCEVDDQSETALFLQQGQFIVPLDGHTVVLEDGQQYLVNNLGDNGCKTESPIVYYTNEEYYDEDSASQYTFIVDNGESNETEGDQVVFDSELEPICEYAILKDGKLHLQTVEMEELQASEAETADDDDVHTVDLKKITGRNLVTGQTVTLDRYFQKLQTQLSSEESAADDGGGLVNRKVTIGKTAGGKRIVGKILHFQSSESVDKMTVKNEEDAVQPLIVRKEQRILTKENCDMNIVKTLAGLMDLESVRNKMRNKKLVVKIVDKIYGSQTNDFTKTVAYVYGHMAQVNDEDWTFDVHDVNDTNSDGSSTVFVTILTTVDCQGKKSMRVNLVPSFESARCRLCAKEFKSAQQLRRHVLNSHGNHQVHTCDRCGKNFVNGSLLERHKRMLACHKLFQCSKCPKSFNSAGSLKRHITIHDPSLRPLECTVCSQRFTDESSLKKHLLIHTGIRAYTCNVCTRSFRNRGDLNFHRRIHDPVKQFCCEICGRAFSRYSNMLRHTDIHRGTGTLHRCDICGCSYSFISSLTRHIVQKHVKCQA</sequence>
<feature type="domain" description="C2H2-type" evidence="11">
    <location>
        <begin position="503"/>
        <end position="530"/>
    </location>
</feature>
<evidence type="ECO:0000256" key="4">
    <source>
        <dbReference type="ARBA" id="ARBA00022771"/>
    </source>
</evidence>
<name>A0A1Y1L132_PHOPY</name>
<dbReference type="AlphaFoldDB" id="A0A1Y1L132"/>
<dbReference type="GO" id="GO:0008270">
    <property type="term" value="F:zinc ion binding"/>
    <property type="evidence" value="ECO:0007669"/>
    <property type="project" value="UniProtKB-KW"/>
</dbReference>
<dbReference type="EMBL" id="GEZM01067954">
    <property type="protein sequence ID" value="JAV67304.1"/>
    <property type="molecule type" value="Transcribed_RNA"/>
</dbReference>
<dbReference type="FunFam" id="3.30.160.60:FF:000100">
    <property type="entry name" value="Zinc finger 45-like"/>
    <property type="match status" value="1"/>
</dbReference>
<dbReference type="GO" id="GO:0005634">
    <property type="term" value="C:nucleus"/>
    <property type="evidence" value="ECO:0007669"/>
    <property type="project" value="UniProtKB-SubCell"/>
</dbReference>
<keyword evidence="4 10" id="KW-0863">Zinc-finger</keyword>
<keyword evidence="8" id="KW-0804">Transcription</keyword>
<comment type="subcellular location">
    <subcellularLocation>
        <location evidence="1">Nucleus</location>
    </subcellularLocation>
</comment>
<evidence type="ECO:0000256" key="10">
    <source>
        <dbReference type="PROSITE-ProRule" id="PRU00042"/>
    </source>
</evidence>
<feature type="domain" description="C2H2-type" evidence="11">
    <location>
        <begin position="418"/>
        <end position="440"/>
    </location>
</feature>
<dbReference type="InterPro" id="IPR036236">
    <property type="entry name" value="Znf_C2H2_sf"/>
</dbReference>
<accession>A0A1Y1L132</accession>
<dbReference type="SUPFAM" id="SSF57667">
    <property type="entry name" value="beta-beta-alpha zinc fingers"/>
    <property type="match status" value="4"/>
</dbReference>
<evidence type="ECO:0000259" key="11">
    <source>
        <dbReference type="PROSITE" id="PS50157"/>
    </source>
</evidence>
<dbReference type="PROSITE" id="PS50157">
    <property type="entry name" value="ZINC_FINGER_C2H2_2"/>
    <property type="match status" value="7"/>
</dbReference>
<dbReference type="RefSeq" id="XP_031330341.1">
    <property type="nucleotide sequence ID" value="XM_031474481.1"/>
</dbReference>
<keyword evidence="2" id="KW-0479">Metal-binding</keyword>
<protein>
    <recommendedName>
        <fullName evidence="11">C2H2-type domain-containing protein</fullName>
    </recommendedName>
</protein>
<dbReference type="EMBL" id="GEZM01067956">
    <property type="protein sequence ID" value="JAV67302.1"/>
    <property type="molecule type" value="Transcribed_RNA"/>
</dbReference>
<proteinExistence type="predicted"/>
<keyword evidence="3" id="KW-0677">Repeat</keyword>
<evidence type="ECO:0000256" key="9">
    <source>
        <dbReference type="ARBA" id="ARBA00023242"/>
    </source>
</evidence>
<feature type="domain" description="C2H2-type" evidence="11">
    <location>
        <begin position="447"/>
        <end position="474"/>
    </location>
</feature>
<dbReference type="OrthoDB" id="1405595at2759"/>
<keyword evidence="5" id="KW-0862">Zinc</keyword>
<evidence type="ECO:0000256" key="8">
    <source>
        <dbReference type="ARBA" id="ARBA00023163"/>
    </source>
</evidence>
<evidence type="ECO:0000256" key="6">
    <source>
        <dbReference type="ARBA" id="ARBA00023015"/>
    </source>
</evidence>
<dbReference type="PANTHER" id="PTHR24404:SF114">
    <property type="entry name" value="KLUMPFUSS, ISOFORM B-RELATED"/>
    <property type="match status" value="1"/>
</dbReference>
<dbReference type="EMBL" id="GEZM01067957">
    <property type="protein sequence ID" value="JAV67301.1"/>
    <property type="molecule type" value="Transcribed_RNA"/>
</dbReference>
<dbReference type="KEGG" id="ppyr:116161211"/>
<dbReference type="Gene3D" id="3.30.160.60">
    <property type="entry name" value="Classic Zinc Finger"/>
    <property type="match status" value="5"/>
</dbReference>
<evidence type="ECO:0000256" key="3">
    <source>
        <dbReference type="ARBA" id="ARBA00022737"/>
    </source>
</evidence>
<dbReference type="InterPro" id="IPR050589">
    <property type="entry name" value="Ikaros_C2H2-ZF"/>
</dbReference>
<feature type="domain" description="C2H2-type" evidence="11">
    <location>
        <begin position="361"/>
        <end position="389"/>
    </location>
</feature>
<dbReference type="PROSITE" id="PS00028">
    <property type="entry name" value="ZINC_FINGER_C2H2_1"/>
    <property type="match status" value="5"/>
</dbReference>
<dbReference type="FunFam" id="3.30.160.60:FF:000325">
    <property type="entry name" value="ZFP90 zinc finger protein"/>
    <property type="match status" value="1"/>
</dbReference>
<evidence type="ECO:0000256" key="2">
    <source>
        <dbReference type="ARBA" id="ARBA00022723"/>
    </source>
</evidence>
<dbReference type="SMART" id="SM00355">
    <property type="entry name" value="ZnF_C2H2"/>
    <property type="match status" value="7"/>
</dbReference>
<keyword evidence="6" id="KW-0805">Transcription regulation</keyword>
<keyword evidence="9" id="KW-0539">Nucleus</keyword>
<dbReference type="GeneID" id="116161211"/>
<dbReference type="GO" id="GO:0006357">
    <property type="term" value="P:regulation of transcription by RNA polymerase II"/>
    <property type="evidence" value="ECO:0007669"/>
    <property type="project" value="TreeGrafter"/>
</dbReference>
<evidence type="ECO:0000313" key="12">
    <source>
        <dbReference type="EMBL" id="JAV67304.1"/>
    </source>
</evidence>
<feature type="domain" description="C2H2-type" evidence="11">
    <location>
        <begin position="532"/>
        <end position="560"/>
    </location>
</feature>
<dbReference type="Pfam" id="PF00096">
    <property type="entry name" value="zf-C2H2"/>
    <property type="match status" value="4"/>
</dbReference>
<evidence type="ECO:0000256" key="1">
    <source>
        <dbReference type="ARBA" id="ARBA00004123"/>
    </source>
</evidence>
<dbReference type="GO" id="GO:0000978">
    <property type="term" value="F:RNA polymerase II cis-regulatory region sequence-specific DNA binding"/>
    <property type="evidence" value="ECO:0007669"/>
    <property type="project" value="TreeGrafter"/>
</dbReference>
<evidence type="ECO:0000256" key="5">
    <source>
        <dbReference type="ARBA" id="ARBA00022833"/>
    </source>
</evidence>
<feature type="domain" description="C2H2-type" evidence="11">
    <location>
        <begin position="390"/>
        <end position="415"/>
    </location>
</feature>
<feature type="domain" description="C2H2-type" evidence="11">
    <location>
        <begin position="475"/>
        <end position="502"/>
    </location>
</feature>
<dbReference type="InterPro" id="IPR013087">
    <property type="entry name" value="Znf_C2H2_type"/>
</dbReference>
<reference evidence="12" key="1">
    <citation type="journal article" date="2016" name="Sci. Rep.">
        <title>Molecular characterization of firefly nuptial gifts: a multi-omics approach sheds light on postcopulatory sexual selection.</title>
        <authorList>
            <person name="Al-Wathiqui N."/>
            <person name="Fallon T.R."/>
            <person name="South A."/>
            <person name="Weng J.K."/>
            <person name="Lewis S.M."/>
        </authorList>
    </citation>
    <scope>NUCLEOTIDE SEQUENCE</scope>
</reference>
<dbReference type="FunFam" id="3.30.160.60:FF:000446">
    <property type="entry name" value="Zinc finger protein"/>
    <property type="match status" value="1"/>
</dbReference>
<evidence type="ECO:0000256" key="7">
    <source>
        <dbReference type="ARBA" id="ARBA00023125"/>
    </source>
</evidence>
<dbReference type="EMBL" id="GEZM01067955">
    <property type="protein sequence ID" value="JAV67303.1"/>
    <property type="molecule type" value="Transcribed_RNA"/>
</dbReference>